<name>A0A2G6KFK1_9ACTN</name>
<evidence type="ECO:0000256" key="1">
    <source>
        <dbReference type="ARBA" id="ARBA00022448"/>
    </source>
</evidence>
<feature type="domain" description="Mop" evidence="7">
    <location>
        <begin position="285"/>
        <end position="349"/>
    </location>
</feature>
<sequence length="350" mass="37279">MTLHADVGSRVGGFSLDVSFRVEPGETLALLGPNGSGKSTLLQAIAGLIPIERGRIRLDDLILDDPDQQIFVAPEHRPIGVVFQGYHLFDHLTALDNVAFGLRARGVAKAEARHQAAAHLDRVGLGDHTASRPRQLSGGQAQRVALARALAISPRLLLLDEPLAALDVATRRRVRHDLRHHLADVEGVRILITHDPLDVYALADRVAIIDAGQIIQTGTISEITSHPRSSYVADLVGTNLIEGTLTTDGLVTPSGCIVHVTGSLRGPAFAIIRPQSITLSAKPISTSARNVFSGPVIEIDRIGDRARVSLGGPLPLTAEVTIEALESLSLTPGDRIHAAVKATDIEISPR</sequence>
<dbReference type="InterPro" id="IPR027417">
    <property type="entry name" value="P-loop_NTPase"/>
</dbReference>
<dbReference type="Gene3D" id="3.40.50.300">
    <property type="entry name" value="P-loop containing nucleotide triphosphate hydrolases"/>
    <property type="match status" value="1"/>
</dbReference>
<keyword evidence="4 8" id="KW-0067">ATP-binding</keyword>
<accession>A0A2G6KFK1</accession>
<keyword evidence="3" id="KW-0547">Nucleotide-binding</keyword>
<feature type="domain" description="ABC transporter" evidence="6">
    <location>
        <begin position="2"/>
        <end position="236"/>
    </location>
</feature>
<evidence type="ECO:0000256" key="5">
    <source>
        <dbReference type="PROSITE-ProRule" id="PRU01213"/>
    </source>
</evidence>
<keyword evidence="1" id="KW-0813">Transport</keyword>
<dbReference type="GO" id="GO:0005524">
    <property type="term" value="F:ATP binding"/>
    <property type="evidence" value="ECO:0007669"/>
    <property type="project" value="UniProtKB-KW"/>
</dbReference>
<evidence type="ECO:0000259" key="7">
    <source>
        <dbReference type="PROSITE" id="PS51866"/>
    </source>
</evidence>
<dbReference type="SMART" id="SM00382">
    <property type="entry name" value="AAA"/>
    <property type="match status" value="1"/>
</dbReference>
<gene>
    <name evidence="8" type="ORF">CSA55_00835</name>
</gene>
<evidence type="ECO:0000259" key="6">
    <source>
        <dbReference type="PROSITE" id="PS50893"/>
    </source>
</evidence>
<dbReference type="Gene3D" id="2.40.50.100">
    <property type="match status" value="1"/>
</dbReference>
<dbReference type="InterPro" id="IPR003593">
    <property type="entry name" value="AAA+_ATPase"/>
</dbReference>
<dbReference type="EMBL" id="PDSL01000019">
    <property type="protein sequence ID" value="PIE34447.1"/>
    <property type="molecule type" value="Genomic_DNA"/>
</dbReference>
<dbReference type="InterPro" id="IPR017871">
    <property type="entry name" value="ABC_transporter-like_CS"/>
</dbReference>
<dbReference type="GO" id="GO:0016887">
    <property type="term" value="F:ATP hydrolysis activity"/>
    <property type="evidence" value="ECO:0007669"/>
    <property type="project" value="InterPro"/>
</dbReference>
<dbReference type="GO" id="GO:0015689">
    <property type="term" value="P:molybdate ion transport"/>
    <property type="evidence" value="ECO:0007669"/>
    <property type="project" value="InterPro"/>
</dbReference>
<proteinExistence type="predicted"/>
<dbReference type="InterPro" id="IPR003439">
    <property type="entry name" value="ABC_transporter-like_ATP-bd"/>
</dbReference>
<dbReference type="PANTHER" id="PTHR42781:SF4">
    <property type="entry name" value="SPERMIDINE_PUTRESCINE IMPORT ATP-BINDING PROTEIN POTA"/>
    <property type="match status" value="1"/>
</dbReference>
<evidence type="ECO:0000313" key="8">
    <source>
        <dbReference type="EMBL" id="PIE34447.1"/>
    </source>
</evidence>
<comment type="caution">
    <text evidence="8">The sequence shown here is derived from an EMBL/GenBank/DDBJ whole genome shotgun (WGS) entry which is preliminary data.</text>
</comment>
<dbReference type="InterPro" id="IPR005116">
    <property type="entry name" value="Transp-assoc_OB_typ1"/>
</dbReference>
<dbReference type="InterPro" id="IPR004606">
    <property type="entry name" value="Mop_domain"/>
</dbReference>
<keyword evidence="2 5" id="KW-0500">Molybdenum</keyword>
<reference evidence="8 9" key="1">
    <citation type="submission" date="2017-10" db="EMBL/GenBank/DDBJ databases">
        <title>Novel microbial diversity and functional potential in the marine mammal oral microbiome.</title>
        <authorList>
            <person name="Dudek N.K."/>
            <person name="Sun C.L."/>
            <person name="Burstein D."/>
            <person name="Kantor R.S."/>
            <person name="Aliaga Goltsman D.S."/>
            <person name="Bik E.M."/>
            <person name="Thomas B.C."/>
            <person name="Banfield J.F."/>
            <person name="Relman D.A."/>
        </authorList>
    </citation>
    <scope>NUCLEOTIDE SEQUENCE [LARGE SCALE GENOMIC DNA]</scope>
    <source>
        <strain evidence="8">DOLJORAL78_61_10</strain>
    </source>
</reference>
<dbReference type="PROSITE" id="PS51866">
    <property type="entry name" value="MOP"/>
    <property type="match status" value="1"/>
</dbReference>
<dbReference type="SUPFAM" id="SSF50331">
    <property type="entry name" value="MOP-like"/>
    <property type="match status" value="1"/>
</dbReference>
<evidence type="ECO:0000256" key="4">
    <source>
        <dbReference type="ARBA" id="ARBA00022840"/>
    </source>
</evidence>
<dbReference type="Pfam" id="PF00005">
    <property type="entry name" value="ABC_tran"/>
    <property type="match status" value="1"/>
</dbReference>
<dbReference type="InterPro" id="IPR008995">
    <property type="entry name" value="Mo/tungstate-bd_C_term_dom"/>
</dbReference>
<dbReference type="AlphaFoldDB" id="A0A2G6KFK1"/>
<dbReference type="PANTHER" id="PTHR42781">
    <property type="entry name" value="SPERMIDINE/PUTRESCINE IMPORT ATP-BINDING PROTEIN POTA"/>
    <property type="match status" value="1"/>
</dbReference>
<protein>
    <submittedName>
        <fullName evidence="8">ABC transporter ATP-binding protein</fullName>
    </submittedName>
</protein>
<evidence type="ECO:0000313" key="9">
    <source>
        <dbReference type="Proteomes" id="UP000230914"/>
    </source>
</evidence>
<evidence type="ECO:0000256" key="3">
    <source>
        <dbReference type="ARBA" id="ARBA00022741"/>
    </source>
</evidence>
<evidence type="ECO:0000256" key="2">
    <source>
        <dbReference type="ARBA" id="ARBA00022505"/>
    </source>
</evidence>
<dbReference type="Pfam" id="PF03459">
    <property type="entry name" value="TOBE"/>
    <property type="match status" value="1"/>
</dbReference>
<dbReference type="PROSITE" id="PS00211">
    <property type="entry name" value="ABC_TRANSPORTER_1"/>
    <property type="match status" value="1"/>
</dbReference>
<dbReference type="InterPro" id="IPR050093">
    <property type="entry name" value="ABC_SmlMolc_Importer"/>
</dbReference>
<dbReference type="PROSITE" id="PS50893">
    <property type="entry name" value="ABC_TRANSPORTER_2"/>
    <property type="match status" value="1"/>
</dbReference>
<dbReference type="SUPFAM" id="SSF52540">
    <property type="entry name" value="P-loop containing nucleoside triphosphate hydrolases"/>
    <property type="match status" value="1"/>
</dbReference>
<organism evidence="8 9">
    <name type="scientific">Ilumatobacter coccineus</name>
    <dbReference type="NCBI Taxonomy" id="467094"/>
    <lineage>
        <taxon>Bacteria</taxon>
        <taxon>Bacillati</taxon>
        <taxon>Actinomycetota</taxon>
        <taxon>Acidimicrobiia</taxon>
        <taxon>Acidimicrobiales</taxon>
        <taxon>Ilumatobacteraceae</taxon>
        <taxon>Ilumatobacter</taxon>
    </lineage>
</organism>
<dbReference type="Proteomes" id="UP000230914">
    <property type="component" value="Unassembled WGS sequence"/>
</dbReference>